<feature type="transmembrane region" description="Helical" evidence="7">
    <location>
        <begin position="113"/>
        <end position="133"/>
    </location>
</feature>
<evidence type="ECO:0000256" key="5">
    <source>
        <dbReference type="ARBA" id="ARBA00023136"/>
    </source>
</evidence>
<organism evidence="9 10">
    <name type="scientific">Colletotrichum fioriniae PJ7</name>
    <dbReference type="NCBI Taxonomy" id="1445577"/>
    <lineage>
        <taxon>Eukaryota</taxon>
        <taxon>Fungi</taxon>
        <taxon>Dikarya</taxon>
        <taxon>Ascomycota</taxon>
        <taxon>Pezizomycotina</taxon>
        <taxon>Sordariomycetes</taxon>
        <taxon>Hypocreomycetidae</taxon>
        <taxon>Glomerellales</taxon>
        <taxon>Glomerellaceae</taxon>
        <taxon>Colletotrichum</taxon>
        <taxon>Colletotrichum acutatum species complex</taxon>
    </lineage>
</organism>
<evidence type="ECO:0000256" key="1">
    <source>
        <dbReference type="ARBA" id="ARBA00004141"/>
    </source>
</evidence>
<dbReference type="PANTHER" id="PTHR43791">
    <property type="entry name" value="PERMEASE-RELATED"/>
    <property type="match status" value="1"/>
</dbReference>
<dbReference type="PANTHER" id="PTHR43791:SF5">
    <property type="entry name" value="MAJOR FACILITATOR SUPERFAMILY (MFS) PROFILE DOMAIN-CONTAINING PROTEIN"/>
    <property type="match status" value="1"/>
</dbReference>
<feature type="transmembrane region" description="Helical" evidence="7">
    <location>
        <begin position="369"/>
        <end position="391"/>
    </location>
</feature>
<dbReference type="SUPFAM" id="SSF103473">
    <property type="entry name" value="MFS general substrate transporter"/>
    <property type="match status" value="1"/>
</dbReference>
<feature type="domain" description="Major facilitator superfamily (MFS) profile" evidence="8">
    <location>
        <begin position="80"/>
        <end position="525"/>
    </location>
</feature>
<protein>
    <submittedName>
        <fullName evidence="9">Major facilitator superfamily transporter</fullName>
    </submittedName>
</protein>
<keyword evidence="3 7" id="KW-0812">Transmembrane</keyword>
<evidence type="ECO:0000313" key="9">
    <source>
        <dbReference type="EMBL" id="EXF81908.1"/>
    </source>
</evidence>
<dbReference type="Pfam" id="PF10230">
    <property type="entry name" value="LIDHydrolase"/>
    <property type="match status" value="1"/>
</dbReference>
<feature type="region of interest" description="Disordered" evidence="6">
    <location>
        <begin position="529"/>
        <end position="552"/>
    </location>
</feature>
<dbReference type="OrthoDB" id="448051at2759"/>
<feature type="transmembrane region" description="Helical" evidence="7">
    <location>
        <begin position="177"/>
        <end position="196"/>
    </location>
</feature>
<dbReference type="InterPro" id="IPR019363">
    <property type="entry name" value="LDAH"/>
</dbReference>
<proteinExistence type="predicted"/>
<dbReference type="InterPro" id="IPR020846">
    <property type="entry name" value="MFS_dom"/>
</dbReference>
<dbReference type="Pfam" id="PF07690">
    <property type="entry name" value="MFS_1"/>
    <property type="match status" value="1"/>
</dbReference>
<dbReference type="GO" id="GO:0022857">
    <property type="term" value="F:transmembrane transporter activity"/>
    <property type="evidence" value="ECO:0007669"/>
    <property type="project" value="InterPro"/>
</dbReference>
<dbReference type="GO" id="GO:0019915">
    <property type="term" value="P:lipid storage"/>
    <property type="evidence" value="ECO:0007669"/>
    <property type="project" value="InterPro"/>
</dbReference>
<dbReference type="PROSITE" id="PS50850">
    <property type="entry name" value="MFS"/>
    <property type="match status" value="1"/>
</dbReference>
<dbReference type="Gene3D" id="3.40.50.1820">
    <property type="entry name" value="alpha/beta hydrolase"/>
    <property type="match status" value="1"/>
</dbReference>
<name>A0A010SB24_9PEZI</name>
<evidence type="ECO:0000256" key="6">
    <source>
        <dbReference type="SAM" id="MobiDB-lite"/>
    </source>
</evidence>
<feature type="transmembrane region" description="Helical" evidence="7">
    <location>
        <begin position="145"/>
        <end position="165"/>
    </location>
</feature>
<dbReference type="AlphaFoldDB" id="A0A010SB24"/>
<feature type="region of interest" description="Disordered" evidence="6">
    <location>
        <begin position="1"/>
        <end position="28"/>
    </location>
</feature>
<reference evidence="9 10" key="1">
    <citation type="submission" date="2014-02" db="EMBL/GenBank/DDBJ databases">
        <title>The genome sequence of Colletotrichum fioriniae PJ7.</title>
        <authorList>
            <person name="Baroncelli R."/>
            <person name="Thon M.R."/>
        </authorList>
    </citation>
    <scope>NUCLEOTIDE SEQUENCE [LARGE SCALE GENOMIC DNA]</scope>
    <source>
        <strain evidence="9 10">PJ7</strain>
    </source>
</reference>
<evidence type="ECO:0000313" key="10">
    <source>
        <dbReference type="Proteomes" id="UP000020467"/>
    </source>
</evidence>
<dbReference type="GO" id="GO:0016298">
    <property type="term" value="F:lipase activity"/>
    <property type="evidence" value="ECO:0007669"/>
    <property type="project" value="InterPro"/>
</dbReference>
<comment type="subcellular location">
    <subcellularLocation>
        <location evidence="1">Membrane</location>
        <topology evidence="1">Multi-pass membrane protein</topology>
    </subcellularLocation>
</comment>
<keyword evidence="10" id="KW-1185">Reference proteome</keyword>
<feature type="transmembrane region" description="Helical" evidence="7">
    <location>
        <begin position="500"/>
        <end position="519"/>
    </location>
</feature>
<dbReference type="FunFam" id="1.20.1250.20:FF:000018">
    <property type="entry name" value="MFS transporter permease"/>
    <property type="match status" value="1"/>
</dbReference>
<gene>
    <name evidence="9" type="ORF">CFIO01_02616</name>
</gene>
<evidence type="ECO:0000256" key="2">
    <source>
        <dbReference type="ARBA" id="ARBA00022448"/>
    </source>
</evidence>
<dbReference type="eggNOG" id="KOG2533">
    <property type="taxonomic scope" value="Eukaryota"/>
</dbReference>
<evidence type="ECO:0000256" key="3">
    <source>
        <dbReference type="ARBA" id="ARBA00022692"/>
    </source>
</evidence>
<keyword evidence="2" id="KW-0813">Transport</keyword>
<dbReference type="InterPro" id="IPR036259">
    <property type="entry name" value="MFS_trans_sf"/>
</dbReference>
<feature type="transmembrane region" description="Helical" evidence="7">
    <location>
        <begin position="403"/>
        <end position="422"/>
    </location>
</feature>
<feature type="transmembrane region" description="Helical" evidence="7">
    <location>
        <begin position="208"/>
        <end position="228"/>
    </location>
</feature>
<dbReference type="GO" id="GO:0016020">
    <property type="term" value="C:membrane"/>
    <property type="evidence" value="ECO:0007669"/>
    <property type="project" value="UniProtKB-SubCell"/>
</dbReference>
<dbReference type="EMBL" id="JARH01000344">
    <property type="protein sequence ID" value="EXF81908.1"/>
    <property type="molecule type" value="Genomic_DNA"/>
</dbReference>
<accession>A0A010SB24</accession>
<feature type="compositionally biased region" description="Basic and acidic residues" evidence="6">
    <location>
        <begin position="530"/>
        <end position="551"/>
    </location>
</feature>
<feature type="transmembrane region" description="Helical" evidence="7">
    <location>
        <begin position="325"/>
        <end position="349"/>
    </location>
</feature>
<sequence>MARVPGIPNDGKSSPTGHELNSDGNIDGAGLDATGSYEEKYGDAIGQITSDTNTDSIAPRNAAENEKIRSSLVRKFDHRLVPAMFLAHLLFFLDKSNIALARINGLERDLKLVGNQFNTALAMFFILNILFNIPGNLAVRRVGGAIWLPALIISWGIVTTLSGFITNFVGLCITRAFLGLTESSFLGGVLIYLGFFYTADELILRVGLFYSSTALAGFLGGLMAAGLGQIKVRGYDGWPWIFFIEGGLTVFLGLLLLFILPHTPADAKFLSPTEKTLAVVRMQCQDRWHYLGNPRLSDQESTGEDQQSGILRLQNKKDPLTWKTITGAIGNVITILMALGSFCSIQAIYSFSMFFPTIISAMGYRKLQASLMTAPPNFAALIFTVGISFWSRRSGKTALPLNVCSMTGIFGYILMIVGAHVGPAPSYMNIKIQYAGSFFVAMSVNATPPLALTWMSINASPHYVRAVALGFLLSIGNSAAFLASFTYIKDEAPRYLKGHFINFGCLVGLLVIGIILPLYMKRENKKRSRGEREFRLDESQRDGLSAEDRHHSAGRNEAITRIETMAAAGHGLFFFIPGNPGLVDYYTDFFDALKARIGWADDHIHVHGRDLFGFRDDSHEPFSKDSPPYDVEHQIELVFDHLASLRRTDSSRNAPGKKGEPYDFVVIAGHSVGSYIALEIFHRHLKDPSRAPHLKLLTGMLLFPTVTHISKSPSGKQMELIRTTPFLNNTAHVIAQKFLNLWPAVALRWFVGNVLGMGPKAADVTTSFLKSRDGVWQAIHMGKDEMKVITEEKWDKELWEVEEDDVGNGKRAAPRFFFFFAKKDHWVGDHFRDHFIRAREKHIENGWARVEIDDTGLPHAFCTTEKNSEIIAAKVADWLKEVWDGLAQPTA</sequence>
<dbReference type="InterPro" id="IPR011701">
    <property type="entry name" value="MFS"/>
</dbReference>
<dbReference type="InterPro" id="IPR029058">
    <property type="entry name" value="AB_hydrolase_fold"/>
</dbReference>
<evidence type="ECO:0000259" key="8">
    <source>
        <dbReference type="PROSITE" id="PS50850"/>
    </source>
</evidence>
<feature type="transmembrane region" description="Helical" evidence="7">
    <location>
        <begin position="466"/>
        <end position="488"/>
    </location>
</feature>
<dbReference type="KEGG" id="cfj:CFIO01_02616"/>
<dbReference type="GO" id="GO:0005811">
    <property type="term" value="C:lipid droplet"/>
    <property type="evidence" value="ECO:0007669"/>
    <property type="project" value="InterPro"/>
</dbReference>
<comment type="caution">
    <text evidence="9">The sequence shown here is derived from an EMBL/GenBank/DDBJ whole genome shotgun (WGS) entry which is preliminary data.</text>
</comment>
<evidence type="ECO:0000256" key="7">
    <source>
        <dbReference type="SAM" id="Phobius"/>
    </source>
</evidence>
<dbReference type="eggNOG" id="KOG3975">
    <property type="taxonomic scope" value="Eukaryota"/>
</dbReference>
<feature type="transmembrane region" description="Helical" evidence="7">
    <location>
        <begin position="240"/>
        <end position="260"/>
    </location>
</feature>
<evidence type="ECO:0000256" key="4">
    <source>
        <dbReference type="ARBA" id="ARBA00022989"/>
    </source>
</evidence>
<dbReference type="HOGENOM" id="CLU_014419_0_0_1"/>
<keyword evidence="4 7" id="KW-1133">Transmembrane helix</keyword>
<dbReference type="SUPFAM" id="SSF53474">
    <property type="entry name" value="alpha/beta-Hydrolases"/>
    <property type="match status" value="1"/>
</dbReference>
<keyword evidence="5 7" id="KW-0472">Membrane</keyword>
<dbReference type="Gene3D" id="1.20.1250.20">
    <property type="entry name" value="MFS general substrate transporter like domains"/>
    <property type="match status" value="2"/>
</dbReference>
<dbReference type="Proteomes" id="UP000020467">
    <property type="component" value="Unassembled WGS sequence"/>
</dbReference>
<feature type="transmembrane region" description="Helical" evidence="7">
    <location>
        <begin position="434"/>
        <end position="454"/>
    </location>
</feature>